<protein>
    <submittedName>
        <fullName evidence="1">Uncharacterized protein</fullName>
    </submittedName>
</protein>
<proteinExistence type="predicted"/>
<gene>
    <name evidence="1" type="ORF">NCTC13315_02788</name>
</gene>
<keyword evidence="2" id="KW-1185">Reference proteome</keyword>
<organism evidence="1 2">
    <name type="scientific">Legionella beliardensis</name>
    <dbReference type="NCBI Taxonomy" id="91822"/>
    <lineage>
        <taxon>Bacteria</taxon>
        <taxon>Pseudomonadati</taxon>
        <taxon>Pseudomonadota</taxon>
        <taxon>Gammaproteobacteria</taxon>
        <taxon>Legionellales</taxon>
        <taxon>Legionellaceae</taxon>
        <taxon>Legionella</taxon>
    </lineage>
</organism>
<evidence type="ECO:0000313" key="1">
    <source>
        <dbReference type="EMBL" id="STX30223.1"/>
    </source>
</evidence>
<sequence>MKSKAIDYVLVYIGNDLSLWQKNNENQYKKIKNATTPAAQGQYTRLKQISHIPLTIQALIKNYRKSDETEEKFVNQLSQMHAKLNTILASIEKVLMNKGLIATQQAILEKSINLLAALIKQPEPAQAKQLLAAYLASLGPYLKQNMLDSTKAQVHEIDQLLEGWGLKNTSVLKNTRVLVVGPHGPRQGQVDMQYYTKLYQTVGEQQPDDIENNYLYYIEMLPWQMQNLDIEKHLIQNFLMGSEYNKTIGKKVLNNRYGMFRDILEKSAPEAIDEVLLNKN</sequence>
<dbReference type="AlphaFoldDB" id="A0A378I5C3"/>
<dbReference type="OrthoDB" id="5637701at2"/>
<dbReference type="Proteomes" id="UP000254968">
    <property type="component" value="Unassembled WGS sequence"/>
</dbReference>
<accession>A0A378I5C3</accession>
<dbReference type="RefSeq" id="WP_115303941.1">
    <property type="nucleotide sequence ID" value="NZ_CAAAHO010000003.1"/>
</dbReference>
<dbReference type="EMBL" id="UGNV01000001">
    <property type="protein sequence ID" value="STX30223.1"/>
    <property type="molecule type" value="Genomic_DNA"/>
</dbReference>
<name>A0A378I5C3_9GAMM</name>
<reference evidence="1 2" key="1">
    <citation type="submission" date="2018-06" db="EMBL/GenBank/DDBJ databases">
        <authorList>
            <consortium name="Pathogen Informatics"/>
            <person name="Doyle S."/>
        </authorList>
    </citation>
    <scope>NUCLEOTIDE SEQUENCE [LARGE SCALE GENOMIC DNA]</scope>
    <source>
        <strain evidence="1 2">NCTC13315</strain>
    </source>
</reference>
<evidence type="ECO:0000313" key="2">
    <source>
        <dbReference type="Proteomes" id="UP000254968"/>
    </source>
</evidence>